<name>A0A3D8WYQ8_PRIMG</name>
<evidence type="ECO:0008006" key="3">
    <source>
        <dbReference type="Google" id="ProtNLM"/>
    </source>
</evidence>
<protein>
    <recommendedName>
        <fullName evidence="3">Transposase</fullName>
    </recommendedName>
</protein>
<proteinExistence type="predicted"/>
<comment type="caution">
    <text evidence="1">The sequence shown here is derived from an EMBL/GenBank/DDBJ whole genome shotgun (WGS) entry which is preliminary data.</text>
</comment>
<evidence type="ECO:0000313" key="1">
    <source>
        <dbReference type="EMBL" id="RDZ11803.1"/>
    </source>
</evidence>
<dbReference type="EMBL" id="PQWM01000025">
    <property type="protein sequence ID" value="RDZ11803.1"/>
    <property type="molecule type" value="Genomic_DNA"/>
</dbReference>
<dbReference type="RefSeq" id="WP_116076290.1">
    <property type="nucleotide sequence ID" value="NZ_CP187633.1"/>
</dbReference>
<organism evidence="1 2">
    <name type="scientific">Priestia megaterium</name>
    <name type="common">Bacillus megaterium</name>
    <dbReference type="NCBI Taxonomy" id="1404"/>
    <lineage>
        <taxon>Bacteria</taxon>
        <taxon>Bacillati</taxon>
        <taxon>Bacillota</taxon>
        <taxon>Bacilli</taxon>
        <taxon>Bacillales</taxon>
        <taxon>Bacillaceae</taxon>
        <taxon>Priestia</taxon>
    </lineage>
</organism>
<reference evidence="1" key="1">
    <citation type="journal article" date="2018" name="Appl. Environ. Microbiol.">
        <title>Antimicrobial susceptibility testing and tentative epidemiological cut-off values of five Bacillus species relevant for use as animal feed additives or for plant protection.</title>
        <authorList>
            <person name="Agerso Y."/>
            <person name="Stuer-Lauridsen B."/>
            <person name="Bjerre K."/>
            <person name="Jensen M.G."/>
            <person name="Johansen E."/>
            <person name="Bennedsen M."/>
            <person name="Brockmann E."/>
            <person name="Nielsen B."/>
        </authorList>
    </citation>
    <scope>NUCLEOTIDE SEQUENCE [LARGE SCALE GENOMIC DNA]</scope>
    <source>
        <strain evidence="1">CHCC20162</strain>
    </source>
</reference>
<dbReference type="AlphaFoldDB" id="A0A3D8WYQ8"/>
<evidence type="ECO:0000313" key="2">
    <source>
        <dbReference type="Proteomes" id="UP000256519"/>
    </source>
</evidence>
<dbReference type="Proteomes" id="UP000256519">
    <property type="component" value="Unassembled WGS sequence"/>
</dbReference>
<sequence length="87" mass="10131">MEKDQTLKNAMDEWARVTQDPEVLMTYKVHEESPLDKKSTLKKAEKQGEKRGIMGVALRMIQKGMDNKTISELTDLTEEELEQIRKH</sequence>
<gene>
    <name evidence="1" type="ORF">C3744_19815</name>
</gene>
<accession>A0A3D8WYQ8</accession>